<dbReference type="Proteomes" id="UP001230207">
    <property type="component" value="Unassembled WGS sequence"/>
</dbReference>
<dbReference type="RefSeq" id="WP_307233720.1">
    <property type="nucleotide sequence ID" value="NZ_JAUSVF010000002.1"/>
</dbReference>
<dbReference type="Pfam" id="PF00067">
    <property type="entry name" value="p450"/>
    <property type="match status" value="1"/>
</dbReference>
<keyword evidence="3" id="KW-0503">Monooxygenase</keyword>
<dbReference type="InterPro" id="IPR017972">
    <property type="entry name" value="Cyt_P450_CS"/>
</dbReference>
<protein>
    <submittedName>
        <fullName evidence="4">Cytochrome P450</fullName>
    </submittedName>
</protein>
<dbReference type="EMBL" id="JAUSVF010000002">
    <property type="protein sequence ID" value="MDQ0322162.1"/>
    <property type="molecule type" value="Genomic_DNA"/>
</dbReference>
<accession>A0ABU0BZ96</accession>
<comment type="similarity">
    <text evidence="2 3">Belongs to the cytochrome P450 family.</text>
</comment>
<dbReference type="InterPro" id="IPR002397">
    <property type="entry name" value="Cyt_P450_B"/>
</dbReference>
<dbReference type="InterPro" id="IPR001128">
    <property type="entry name" value="Cyt_P450"/>
</dbReference>
<dbReference type="InterPro" id="IPR036396">
    <property type="entry name" value="Cyt_P450_sf"/>
</dbReference>
<dbReference type="Gene3D" id="1.10.630.10">
    <property type="entry name" value="Cytochrome P450"/>
    <property type="match status" value="1"/>
</dbReference>
<organism evidence="4 5">
    <name type="scientific">Pararhizobium capsulatum DSM 1112</name>
    <dbReference type="NCBI Taxonomy" id="1121113"/>
    <lineage>
        <taxon>Bacteria</taxon>
        <taxon>Pseudomonadati</taxon>
        <taxon>Pseudomonadota</taxon>
        <taxon>Alphaproteobacteria</taxon>
        <taxon>Hyphomicrobiales</taxon>
        <taxon>Rhizobiaceae</taxon>
        <taxon>Rhizobium/Agrobacterium group</taxon>
        <taxon>Pararhizobium</taxon>
    </lineage>
</organism>
<reference evidence="4 5" key="1">
    <citation type="submission" date="2023-07" db="EMBL/GenBank/DDBJ databases">
        <title>Genomic Encyclopedia of Type Strains, Phase IV (KMG-IV): sequencing the most valuable type-strain genomes for metagenomic binning, comparative biology and taxonomic classification.</title>
        <authorList>
            <person name="Goeker M."/>
        </authorList>
    </citation>
    <scope>NUCLEOTIDE SEQUENCE [LARGE SCALE GENOMIC DNA]</scope>
    <source>
        <strain evidence="4 5">DSM 1112</strain>
    </source>
</reference>
<dbReference type="PRINTS" id="PR00359">
    <property type="entry name" value="BP450"/>
</dbReference>
<keyword evidence="3" id="KW-0560">Oxidoreductase</keyword>
<comment type="caution">
    <text evidence="4">The sequence shown here is derived from an EMBL/GenBank/DDBJ whole genome shotgun (WGS) entry which is preliminary data.</text>
</comment>
<keyword evidence="5" id="KW-1185">Reference proteome</keyword>
<name>A0ABU0BZ96_9HYPH</name>
<dbReference type="SUPFAM" id="SSF48264">
    <property type="entry name" value="Cytochrome P450"/>
    <property type="match status" value="1"/>
</dbReference>
<dbReference type="PROSITE" id="PS00086">
    <property type="entry name" value="CYTOCHROME_P450"/>
    <property type="match status" value="1"/>
</dbReference>
<evidence type="ECO:0000256" key="2">
    <source>
        <dbReference type="ARBA" id="ARBA00010617"/>
    </source>
</evidence>
<dbReference type="PANTHER" id="PTHR46696:SF1">
    <property type="entry name" value="CYTOCHROME P450 YJIB-RELATED"/>
    <property type="match status" value="1"/>
</dbReference>
<dbReference type="PANTHER" id="PTHR46696">
    <property type="entry name" value="P450, PUTATIVE (EUROFUNG)-RELATED"/>
    <property type="match status" value="1"/>
</dbReference>
<gene>
    <name evidence="4" type="ORF">QO002_004368</name>
</gene>
<keyword evidence="3" id="KW-0349">Heme</keyword>
<proteinExistence type="inferred from homology"/>
<evidence type="ECO:0000313" key="4">
    <source>
        <dbReference type="EMBL" id="MDQ0322162.1"/>
    </source>
</evidence>
<evidence type="ECO:0000256" key="1">
    <source>
        <dbReference type="ARBA" id="ARBA00001971"/>
    </source>
</evidence>
<keyword evidence="3" id="KW-0408">Iron</keyword>
<comment type="cofactor">
    <cofactor evidence="1">
        <name>heme</name>
        <dbReference type="ChEBI" id="CHEBI:30413"/>
    </cofactor>
</comment>
<evidence type="ECO:0000313" key="5">
    <source>
        <dbReference type="Proteomes" id="UP001230207"/>
    </source>
</evidence>
<evidence type="ECO:0000256" key="3">
    <source>
        <dbReference type="RuleBase" id="RU000461"/>
    </source>
</evidence>
<sequence length="414" mass="46374">MSAITSNDVLRPAAKGLKRRLMAAAMSAIPFVFRLMRRFYPIAGFGSTYIVTRYDDVREVFGEDAAFTIPYKANLDVLTGGEPFILGMTRTPDYFRQLVALRQVMLADDLPELGRSAEAHAEMIVSAGNGRVEVVDQLVRRVTFDVLADYFGVPEPGIGKLDVWATRLFEFQFASSPSDHALRQEVEEIAPAFRDHIDREIARRKSDAASLERPDVIGRCLKLQAEGEPGYSDVEIRTAMLCMIVGGPPQPPMVVPQAMEQLLRRPEALAAAAEAARANEDDRLWKILREALRFDPLAPGLTRIAAKPWTIAEGTRRARTIPKDATVIAAFASAMMDERRIPDPGRFDPDRLNHEYIHFGHGMHECFGRYINRATLHRMVKPLLRQPRLRRASGPEGHLSKNGPFSERLVVEFG</sequence>
<keyword evidence="3" id="KW-0479">Metal-binding</keyword>